<protein>
    <recommendedName>
        <fullName evidence="2">Alcohol dehydrogenase-like N-terminal domain-containing protein</fullName>
    </recommendedName>
</protein>
<feature type="domain" description="Alcohol dehydrogenase-like N-terminal" evidence="2">
    <location>
        <begin position="23"/>
        <end position="63"/>
    </location>
</feature>
<comment type="caution">
    <text evidence="3">The sequence shown here is derived from an EMBL/GenBank/DDBJ whole genome shotgun (WGS) entry which is preliminary data.</text>
</comment>
<sequence length="66" mass="7328">MKAFVVEGPGRFRLEERLRPAPGPGEVLVRVEAAGICGSDLEMISGIRDPGYYRYPVVPGREWPVK</sequence>
<keyword evidence="1" id="KW-0560">Oxidoreductase</keyword>
<dbReference type="Proteomes" id="UP000295244">
    <property type="component" value="Unassembled WGS sequence"/>
</dbReference>
<evidence type="ECO:0000259" key="2">
    <source>
        <dbReference type="Pfam" id="PF08240"/>
    </source>
</evidence>
<dbReference type="Gene3D" id="3.90.180.10">
    <property type="entry name" value="Medium-chain alcohol dehydrogenases, catalytic domain"/>
    <property type="match status" value="1"/>
</dbReference>
<dbReference type="OrthoDB" id="9797931at2"/>
<dbReference type="AlphaFoldDB" id="A0A4R1BQ72"/>
<dbReference type="RefSeq" id="WP_132688136.1">
    <property type="nucleotide sequence ID" value="NZ_SKBU01000006.1"/>
</dbReference>
<dbReference type="EMBL" id="SKBU01000006">
    <property type="protein sequence ID" value="TCJ19883.1"/>
    <property type="molecule type" value="Genomic_DNA"/>
</dbReference>
<gene>
    <name evidence="3" type="ORF">E0L93_02705</name>
</gene>
<dbReference type="PANTHER" id="PTHR43401">
    <property type="entry name" value="L-THREONINE 3-DEHYDROGENASE"/>
    <property type="match status" value="1"/>
</dbReference>
<dbReference type="InterPro" id="IPR011032">
    <property type="entry name" value="GroES-like_sf"/>
</dbReference>
<dbReference type="InterPro" id="IPR050129">
    <property type="entry name" value="Zn_alcohol_dh"/>
</dbReference>
<dbReference type="PANTHER" id="PTHR43401:SF2">
    <property type="entry name" value="L-THREONINE 3-DEHYDROGENASE"/>
    <property type="match status" value="1"/>
</dbReference>
<evidence type="ECO:0000256" key="1">
    <source>
        <dbReference type="ARBA" id="ARBA00023002"/>
    </source>
</evidence>
<dbReference type="GO" id="GO:0016491">
    <property type="term" value="F:oxidoreductase activity"/>
    <property type="evidence" value="ECO:0007669"/>
    <property type="project" value="UniProtKB-KW"/>
</dbReference>
<keyword evidence="4" id="KW-1185">Reference proteome</keyword>
<evidence type="ECO:0000313" key="3">
    <source>
        <dbReference type="EMBL" id="TCJ19883.1"/>
    </source>
</evidence>
<accession>A0A4R1BQ72</accession>
<organism evidence="3 4">
    <name type="scientific">Rubrobacter taiwanensis</name>
    <dbReference type="NCBI Taxonomy" id="185139"/>
    <lineage>
        <taxon>Bacteria</taxon>
        <taxon>Bacillati</taxon>
        <taxon>Actinomycetota</taxon>
        <taxon>Rubrobacteria</taxon>
        <taxon>Rubrobacterales</taxon>
        <taxon>Rubrobacteraceae</taxon>
        <taxon>Rubrobacter</taxon>
    </lineage>
</organism>
<evidence type="ECO:0000313" key="4">
    <source>
        <dbReference type="Proteomes" id="UP000295244"/>
    </source>
</evidence>
<reference evidence="3 4" key="1">
    <citation type="submission" date="2019-03" db="EMBL/GenBank/DDBJ databases">
        <title>Whole genome sequence of a novel Rubrobacter taiwanensis strain, isolated from Yellowstone National Park.</title>
        <authorList>
            <person name="Freed S."/>
            <person name="Ramaley R.F."/>
            <person name="Kyndt J.A."/>
        </authorList>
    </citation>
    <scope>NUCLEOTIDE SEQUENCE [LARGE SCALE GENOMIC DNA]</scope>
    <source>
        <strain evidence="3 4">Yellowstone</strain>
    </source>
</reference>
<dbReference type="InterPro" id="IPR013154">
    <property type="entry name" value="ADH-like_N"/>
</dbReference>
<dbReference type="Pfam" id="PF08240">
    <property type="entry name" value="ADH_N"/>
    <property type="match status" value="1"/>
</dbReference>
<proteinExistence type="predicted"/>
<dbReference type="SUPFAM" id="SSF50129">
    <property type="entry name" value="GroES-like"/>
    <property type="match status" value="1"/>
</dbReference>
<name>A0A4R1BQ72_9ACTN</name>